<dbReference type="EMBL" id="AGWY01000003">
    <property type="protein sequence ID" value="EKS40411.1"/>
    <property type="molecule type" value="Genomic_DNA"/>
</dbReference>
<sequence length="73" mass="8037">MTSVPEPYVASLYRQGELEPYLSKVLEVGSWSDAARAAHEFAIVELGEGVMTPTSLHLKHGAQGKFLKDFTPF</sequence>
<keyword evidence="2" id="KW-1185">Reference proteome</keyword>
<proteinExistence type="predicted"/>
<dbReference type="Proteomes" id="UP000001095">
    <property type="component" value="Unassembled WGS sequence"/>
</dbReference>
<dbReference type="PATRIC" id="fig|883079.3.peg.883"/>
<dbReference type="AlphaFoldDB" id="K8PFU1"/>
<comment type="caution">
    <text evidence="1">The sequence shown here is derived from an EMBL/GenBank/DDBJ whole genome shotgun (WGS) entry which is preliminary data.</text>
</comment>
<name>K8PFU1_9BRAD</name>
<gene>
    <name evidence="1" type="ORF">HMPREF9696_00862</name>
</gene>
<protein>
    <submittedName>
        <fullName evidence="1">Uncharacterized protein</fullName>
    </submittedName>
</protein>
<dbReference type="HOGENOM" id="CLU_2696270_0_0_5"/>
<reference evidence="1 2" key="1">
    <citation type="submission" date="2012-04" db="EMBL/GenBank/DDBJ databases">
        <title>The Genome Sequence of Afipia clevelandensis ATCC 49720.</title>
        <authorList>
            <consortium name="The Broad Institute Genome Sequencing Platform"/>
            <person name="Earl A."/>
            <person name="Ward D."/>
            <person name="Feldgarden M."/>
            <person name="Gevers D."/>
            <person name="Huys G."/>
            <person name="Walker B."/>
            <person name="Young S.K."/>
            <person name="Zeng Q."/>
            <person name="Gargeya S."/>
            <person name="Fitzgerald M."/>
            <person name="Haas B."/>
            <person name="Abouelleil A."/>
            <person name="Alvarado L."/>
            <person name="Arachchi H.M."/>
            <person name="Berlin A."/>
            <person name="Chapman S.B."/>
            <person name="Goldberg J."/>
            <person name="Griggs A."/>
            <person name="Gujja S."/>
            <person name="Hansen M."/>
            <person name="Howarth C."/>
            <person name="Imamovic A."/>
            <person name="Larimer J."/>
            <person name="McCowen C."/>
            <person name="Montmayeur A."/>
            <person name="Murphy C."/>
            <person name="Neiman D."/>
            <person name="Pearson M."/>
            <person name="Priest M."/>
            <person name="Roberts A."/>
            <person name="Saif S."/>
            <person name="Shea T."/>
            <person name="Sisk P."/>
            <person name="Sykes S."/>
            <person name="Wortman J."/>
            <person name="Nusbaum C."/>
            <person name="Birren B."/>
        </authorList>
    </citation>
    <scope>NUCLEOTIDE SEQUENCE [LARGE SCALE GENOMIC DNA]</scope>
    <source>
        <strain evidence="1 2">ATCC 49720</strain>
    </source>
</reference>
<accession>K8PFU1</accession>
<evidence type="ECO:0000313" key="1">
    <source>
        <dbReference type="EMBL" id="EKS40411.1"/>
    </source>
</evidence>
<dbReference type="RefSeq" id="WP_002711728.1">
    <property type="nucleotide sequence ID" value="NZ_KB375281.1"/>
</dbReference>
<organism evidence="1 2">
    <name type="scientific">Afipia clevelandensis ATCC 49720</name>
    <dbReference type="NCBI Taxonomy" id="883079"/>
    <lineage>
        <taxon>Bacteria</taxon>
        <taxon>Pseudomonadati</taxon>
        <taxon>Pseudomonadota</taxon>
        <taxon>Alphaproteobacteria</taxon>
        <taxon>Hyphomicrobiales</taxon>
        <taxon>Nitrobacteraceae</taxon>
        <taxon>Afipia</taxon>
    </lineage>
</organism>
<evidence type="ECO:0000313" key="2">
    <source>
        <dbReference type="Proteomes" id="UP000001095"/>
    </source>
</evidence>